<keyword evidence="4 7" id="KW-0489">Methyltransferase</keyword>
<sequence length="667" mass="74446">MTDPDQKARREAMVDYQVRARGIRSPRVLEAMRQVPREAFVPMDLREFAYDDTALPIAAGQTITQPWIVAMMIEALDLKGGERVLDVGTGSGYAAALLARIAGEVYSIERIGELANQASRALLDQGLVNVELRVGDGSLGWPEAAPFDAIMVAAASPSVPDGLKRQLAIGGRLVIPVGADENAQELVRVTRLGEDAYRREDLADVRFVPLLGEAGWDEARAGPQRGFGRRTTSERDRSLSRRIADVAEGFESVDDLPLAGLLDRIGDSRLVLIGEASHGTSEFYRARQRITRALIEEKGFDFVAIEGDWPDTARIDHYVRHAEYPPSEWTAFARFPTWMWRNEEVRGFVDWLREHNADRAPADRVAFHGLDLYSLYNSIAAVLEYLDDVDPEAAAVARERYGCLTPFEPDPAAYARMSLSPGYAGCETPVVEMLRDLQQRHRQYAEQDGDRFHDAVQNARLVANAEEYYRSMFYGSRSAWNLRDGHMFETLETLLAHHGEGSRGVIWAHNSHVGDARATDMSRRGEFNIGQLCRARFGEAVYSIGFGTDTGTVAAASNWDEPMEIKTLRPALPDSYERLCHETGRAGFLLPLGRGGDPQVRQGLAESRLERAVGVIYRPETERASHYFHAELPRQFDEYVWVDRSRAVTPLDSRALEGAADTYPFGL</sequence>
<dbReference type="Pfam" id="PF05139">
    <property type="entry name" value="Erythro_esteras"/>
    <property type="match status" value="1"/>
</dbReference>
<evidence type="ECO:0000313" key="8">
    <source>
        <dbReference type="EMBL" id="QGT78686.1"/>
    </source>
</evidence>
<dbReference type="Gene3D" id="3.40.1660.10">
    <property type="entry name" value="EreA-like (biosynthetic domain)"/>
    <property type="match status" value="1"/>
</dbReference>
<accession>A0A6I6CWD3</accession>
<comment type="catalytic activity">
    <reaction evidence="7">
        <text>[protein]-L-isoaspartate + S-adenosyl-L-methionine = [protein]-L-isoaspartate alpha-methyl ester + S-adenosyl-L-homocysteine</text>
        <dbReference type="Rhea" id="RHEA:12705"/>
        <dbReference type="Rhea" id="RHEA-COMP:12143"/>
        <dbReference type="Rhea" id="RHEA-COMP:12144"/>
        <dbReference type="ChEBI" id="CHEBI:57856"/>
        <dbReference type="ChEBI" id="CHEBI:59789"/>
        <dbReference type="ChEBI" id="CHEBI:90596"/>
        <dbReference type="ChEBI" id="CHEBI:90598"/>
        <dbReference type="EC" id="2.1.1.77"/>
    </reaction>
</comment>
<dbReference type="InterPro" id="IPR000682">
    <property type="entry name" value="PCMT"/>
</dbReference>
<keyword evidence="6 7" id="KW-0949">S-adenosyl-L-methionine</keyword>
<dbReference type="PROSITE" id="PS01279">
    <property type="entry name" value="PCMT"/>
    <property type="match status" value="1"/>
</dbReference>
<evidence type="ECO:0000256" key="5">
    <source>
        <dbReference type="ARBA" id="ARBA00022679"/>
    </source>
</evidence>
<evidence type="ECO:0000256" key="7">
    <source>
        <dbReference type="HAMAP-Rule" id="MF_00090"/>
    </source>
</evidence>
<evidence type="ECO:0000256" key="1">
    <source>
        <dbReference type="ARBA" id="ARBA00004496"/>
    </source>
</evidence>
<gene>
    <name evidence="7" type="primary">pcm</name>
    <name evidence="8" type="ORF">GM160_07115</name>
</gene>
<dbReference type="GO" id="GO:0046677">
    <property type="term" value="P:response to antibiotic"/>
    <property type="evidence" value="ECO:0007669"/>
    <property type="project" value="InterPro"/>
</dbReference>
<keyword evidence="5 7" id="KW-0808">Transferase</keyword>
<dbReference type="FunFam" id="3.40.50.150:FF:000010">
    <property type="entry name" value="Protein-L-isoaspartate O-methyltransferase"/>
    <property type="match status" value="1"/>
</dbReference>
<dbReference type="EMBL" id="CP046415">
    <property type="protein sequence ID" value="QGT78686.1"/>
    <property type="molecule type" value="Genomic_DNA"/>
</dbReference>
<dbReference type="Gene3D" id="3.30.1870.10">
    <property type="entry name" value="EreA-like, domain 2"/>
    <property type="match status" value="1"/>
</dbReference>
<dbReference type="GO" id="GO:0032259">
    <property type="term" value="P:methylation"/>
    <property type="evidence" value="ECO:0007669"/>
    <property type="project" value="UniProtKB-KW"/>
</dbReference>
<organism evidence="8 9">
    <name type="scientific">Guyparkeria halophila</name>
    <dbReference type="NCBI Taxonomy" id="47960"/>
    <lineage>
        <taxon>Bacteria</taxon>
        <taxon>Pseudomonadati</taxon>
        <taxon>Pseudomonadota</taxon>
        <taxon>Gammaproteobacteria</taxon>
        <taxon>Chromatiales</taxon>
        <taxon>Thioalkalibacteraceae</taxon>
        <taxon>Guyparkeria</taxon>
    </lineage>
</organism>
<dbReference type="HAMAP" id="MF_00090">
    <property type="entry name" value="PIMT"/>
    <property type="match status" value="1"/>
</dbReference>
<comment type="caution">
    <text evidence="7">Lacks conserved residue(s) required for the propagation of feature annotation.</text>
</comment>
<dbReference type="PANTHER" id="PTHR31299">
    <property type="entry name" value="ESTERASE, PUTATIVE (AFU_ORTHOLOGUE AFUA_1G05850)-RELATED"/>
    <property type="match status" value="1"/>
</dbReference>
<dbReference type="CDD" id="cd02440">
    <property type="entry name" value="AdoMet_MTases"/>
    <property type="match status" value="1"/>
</dbReference>
<dbReference type="InterPro" id="IPR052036">
    <property type="entry name" value="Hydrolase/PRTase-associated"/>
</dbReference>
<dbReference type="Gene3D" id="3.40.50.150">
    <property type="entry name" value="Vaccinia Virus protein VP39"/>
    <property type="match status" value="1"/>
</dbReference>
<comment type="function">
    <text evidence="7">Catalyzes the methyl esterification of L-isoaspartyl residues in peptides and proteins that result from spontaneous decomposition of normal L-aspartyl and L-asparaginyl residues. It plays a role in the repair and/or degradation of damaged proteins.</text>
</comment>
<dbReference type="GO" id="GO:0004719">
    <property type="term" value="F:protein-L-isoaspartate (D-aspartate) O-methyltransferase activity"/>
    <property type="evidence" value="ECO:0007669"/>
    <property type="project" value="UniProtKB-UniRule"/>
</dbReference>
<evidence type="ECO:0000256" key="6">
    <source>
        <dbReference type="ARBA" id="ARBA00022691"/>
    </source>
</evidence>
<evidence type="ECO:0000256" key="4">
    <source>
        <dbReference type="ARBA" id="ARBA00022603"/>
    </source>
</evidence>
<dbReference type="GO" id="GO:0005737">
    <property type="term" value="C:cytoplasm"/>
    <property type="evidence" value="ECO:0007669"/>
    <property type="project" value="UniProtKB-SubCell"/>
</dbReference>
<dbReference type="NCBIfam" id="TIGR00080">
    <property type="entry name" value="pimt"/>
    <property type="match status" value="1"/>
</dbReference>
<protein>
    <recommendedName>
        <fullName evidence="7">Protein-L-isoaspartate O-methyltransferase</fullName>
        <ecNumber evidence="7">2.1.1.77</ecNumber>
    </recommendedName>
    <alternativeName>
        <fullName evidence="7">L-isoaspartyl protein carboxyl methyltransferase</fullName>
    </alternativeName>
    <alternativeName>
        <fullName evidence="7">Protein L-isoaspartyl methyltransferase</fullName>
    </alternativeName>
    <alternativeName>
        <fullName evidence="7">Protein-beta-aspartate methyltransferase</fullName>
        <shortName evidence="7">PIMT</shortName>
    </alternativeName>
</protein>
<keyword evidence="3 7" id="KW-0963">Cytoplasm</keyword>
<dbReference type="PANTHER" id="PTHR31299:SF0">
    <property type="entry name" value="ESTERASE, PUTATIVE (AFU_ORTHOLOGUE AFUA_1G05850)-RELATED"/>
    <property type="match status" value="1"/>
</dbReference>
<evidence type="ECO:0000256" key="3">
    <source>
        <dbReference type="ARBA" id="ARBA00022490"/>
    </source>
</evidence>
<dbReference type="Proteomes" id="UP000427716">
    <property type="component" value="Chromosome"/>
</dbReference>
<name>A0A6I6CWD3_9GAMM</name>
<keyword evidence="9" id="KW-1185">Reference proteome</keyword>
<evidence type="ECO:0000256" key="2">
    <source>
        <dbReference type="ARBA" id="ARBA00005369"/>
    </source>
</evidence>
<dbReference type="RefSeq" id="WP_156574191.1">
    <property type="nucleotide sequence ID" value="NZ_CP046415.1"/>
</dbReference>
<dbReference type="AlphaFoldDB" id="A0A6I6CWD3"/>
<dbReference type="InterPro" id="IPR029063">
    <property type="entry name" value="SAM-dependent_MTases_sf"/>
</dbReference>
<dbReference type="Gene3D" id="1.20.1440.30">
    <property type="entry name" value="Biosynthetic Protein domain"/>
    <property type="match status" value="1"/>
</dbReference>
<comment type="subcellular location">
    <subcellularLocation>
        <location evidence="1 7">Cytoplasm</location>
    </subcellularLocation>
</comment>
<dbReference type="InterPro" id="IPR007815">
    <property type="entry name" value="Emycin_Estase"/>
</dbReference>
<reference evidence="8 9" key="1">
    <citation type="submission" date="2019-11" db="EMBL/GenBank/DDBJ databases">
        <authorList>
            <person name="Zhang J."/>
            <person name="Sun C."/>
        </authorList>
    </citation>
    <scope>NUCLEOTIDE SEQUENCE [LARGE SCALE GENOMIC DNA]</scope>
    <source>
        <strain evidence="9">sp2</strain>
    </source>
</reference>
<dbReference type="GO" id="GO:0030091">
    <property type="term" value="P:protein repair"/>
    <property type="evidence" value="ECO:0007669"/>
    <property type="project" value="UniProtKB-UniRule"/>
</dbReference>
<dbReference type="SUPFAM" id="SSF53335">
    <property type="entry name" value="S-adenosyl-L-methionine-dependent methyltransferases"/>
    <property type="match status" value="1"/>
</dbReference>
<dbReference type="NCBIfam" id="NF001453">
    <property type="entry name" value="PRK00312.1"/>
    <property type="match status" value="1"/>
</dbReference>
<proteinExistence type="inferred from homology"/>
<dbReference type="Pfam" id="PF01135">
    <property type="entry name" value="PCMT"/>
    <property type="match status" value="1"/>
</dbReference>
<comment type="similarity">
    <text evidence="2 7">Belongs to the methyltransferase superfamily. L-isoaspartyl/D-aspartyl protein methyltransferase family.</text>
</comment>
<evidence type="ECO:0000313" key="9">
    <source>
        <dbReference type="Proteomes" id="UP000427716"/>
    </source>
</evidence>
<dbReference type="SUPFAM" id="SSF159501">
    <property type="entry name" value="EreA/ChaN-like"/>
    <property type="match status" value="1"/>
</dbReference>
<dbReference type="EC" id="2.1.1.77" evidence="7"/>
<dbReference type="KEGG" id="ghl:GM160_07115"/>
<dbReference type="CDD" id="cd14728">
    <property type="entry name" value="Ere-like"/>
    <property type="match status" value="1"/>
</dbReference>